<dbReference type="EMBL" id="CM035440">
    <property type="protein sequence ID" value="KAH7282110.1"/>
    <property type="molecule type" value="Genomic_DNA"/>
</dbReference>
<protein>
    <recommendedName>
        <fullName evidence="10">ATP synthase subunit d, mitochondrial</fullName>
    </recommendedName>
</protein>
<evidence type="ECO:0000256" key="9">
    <source>
        <dbReference type="ARBA" id="ARBA00023136"/>
    </source>
</evidence>
<evidence type="ECO:0000256" key="10">
    <source>
        <dbReference type="PIRNR" id="PIRNR005514"/>
    </source>
</evidence>
<evidence type="ECO:0000256" key="7">
    <source>
        <dbReference type="ARBA" id="ARBA00023065"/>
    </source>
</evidence>
<dbReference type="Pfam" id="PF05873">
    <property type="entry name" value="Mt_ATP-synt_D"/>
    <property type="match status" value="1"/>
</dbReference>
<name>A0A8T2QER5_CERRI</name>
<dbReference type="PANTHER" id="PTHR12700">
    <property type="entry name" value="ATP SYNTHASE SUBUNIT D, MITOCHONDRIAL"/>
    <property type="match status" value="1"/>
</dbReference>
<evidence type="ECO:0000256" key="6">
    <source>
        <dbReference type="ARBA" id="ARBA00022792"/>
    </source>
</evidence>
<organism evidence="11 12">
    <name type="scientific">Ceratopteris richardii</name>
    <name type="common">Triangle waterfern</name>
    <dbReference type="NCBI Taxonomy" id="49495"/>
    <lineage>
        <taxon>Eukaryota</taxon>
        <taxon>Viridiplantae</taxon>
        <taxon>Streptophyta</taxon>
        <taxon>Embryophyta</taxon>
        <taxon>Tracheophyta</taxon>
        <taxon>Polypodiopsida</taxon>
        <taxon>Polypodiidae</taxon>
        <taxon>Polypodiales</taxon>
        <taxon>Pteridineae</taxon>
        <taxon>Pteridaceae</taxon>
        <taxon>Parkerioideae</taxon>
        <taxon>Ceratopteris</taxon>
    </lineage>
</organism>
<dbReference type="Gene3D" id="6.10.280.70">
    <property type="match status" value="1"/>
</dbReference>
<dbReference type="SUPFAM" id="SSF161065">
    <property type="entry name" value="ATP synthase D chain-like"/>
    <property type="match status" value="1"/>
</dbReference>
<dbReference type="InterPro" id="IPR008689">
    <property type="entry name" value="ATP_synth_F0_dsu_mt"/>
</dbReference>
<keyword evidence="12" id="KW-1185">Reference proteome</keyword>
<dbReference type="GO" id="GO:0015078">
    <property type="term" value="F:proton transmembrane transporter activity"/>
    <property type="evidence" value="ECO:0007669"/>
    <property type="project" value="InterPro"/>
</dbReference>
<dbReference type="InterPro" id="IPR036228">
    <property type="entry name" value="ATP_synth_F0_dsu_sf_mt"/>
</dbReference>
<reference evidence="11" key="1">
    <citation type="submission" date="2021-08" db="EMBL/GenBank/DDBJ databases">
        <title>WGS assembly of Ceratopteris richardii.</title>
        <authorList>
            <person name="Marchant D.B."/>
            <person name="Chen G."/>
            <person name="Jenkins J."/>
            <person name="Shu S."/>
            <person name="Leebens-Mack J."/>
            <person name="Grimwood J."/>
            <person name="Schmutz J."/>
            <person name="Soltis P."/>
            <person name="Soltis D."/>
            <person name="Chen Z.-H."/>
        </authorList>
    </citation>
    <scope>NUCLEOTIDE SEQUENCE</scope>
    <source>
        <strain evidence="11">Whitten #5841</strain>
        <tissue evidence="11">Leaf</tissue>
    </source>
</reference>
<keyword evidence="9 10" id="KW-0472">Membrane</keyword>
<comment type="similarity">
    <text evidence="2 10">Belongs to the ATPase d subunit family.</text>
</comment>
<keyword evidence="4" id="KW-0138">CF(0)</keyword>
<evidence type="ECO:0000313" key="11">
    <source>
        <dbReference type="EMBL" id="KAH7282110.1"/>
    </source>
</evidence>
<keyword evidence="5 10" id="KW-0375">Hydrogen ion transport</keyword>
<evidence type="ECO:0000256" key="2">
    <source>
        <dbReference type="ARBA" id="ARBA00006842"/>
    </source>
</evidence>
<keyword evidence="6 10" id="KW-0999">Mitochondrion inner membrane</keyword>
<evidence type="ECO:0000256" key="3">
    <source>
        <dbReference type="ARBA" id="ARBA00022448"/>
    </source>
</evidence>
<keyword evidence="3 10" id="KW-0813">Transport</keyword>
<dbReference type="Proteomes" id="UP000825935">
    <property type="component" value="Chromosome 35"/>
</dbReference>
<comment type="subcellular location">
    <subcellularLocation>
        <location evidence="1 10">Mitochondrion inner membrane</location>
    </subcellularLocation>
</comment>
<dbReference type="OrthoDB" id="35799at2759"/>
<evidence type="ECO:0000256" key="5">
    <source>
        <dbReference type="ARBA" id="ARBA00022781"/>
    </source>
</evidence>
<evidence type="ECO:0000313" key="12">
    <source>
        <dbReference type="Proteomes" id="UP000825935"/>
    </source>
</evidence>
<dbReference type="GO" id="GO:0045259">
    <property type="term" value="C:proton-transporting ATP synthase complex"/>
    <property type="evidence" value="ECO:0007669"/>
    <property type="project" value="UniProtKB-KW"/>
</dbReference>
<keyword evidence="7 10" id="KW-0406">Ion transport</keyword>
<evidence type="ECO:0000256" key="8">
    <source>
        <dbReference type="ARBA" id="ARBA00023128"/>
    </source>
</evidence>
<dbReference type="GO" id="GO:0005743">
    <property type="term" value="C:mitochondrial inner membrane"/>
    <property type="evidence" value="ECO:0007669"/>
    <property type="project" value="UniProtKB-SubCell"/>
</dbReference>
<evidence type="ECO:0000256" key="4">
    <source>
        <dbReference type="ARBA" id="ARBA00022547"/>
    </source>
</evidence>
<proteinExistence type="inferred from homology"/>
<dbReference type="AlphaFoldDB" id="A0A8T2QER5"/>
<comment type="function">
    <text evidence="10">Mitochondrial membrane ATP synthase (F(1)F(0) ATP synthase or Complex V) produces ATP from ADP in the presence of a proton gradient across the membrane which is generated by electron transport complexes of the respiratory chain. F-type ATPases consist of two structural domains, F(1) - containing the extramembraneous catalytic core, and F(0) - containing the membrane proton channel, linked together by a central stalk and a peripheral stalk. During catalysis, ATP synthesis in the catalytic domain of F(1) is coupled via a rotary mechanism of the central stalk subunits to proton translocation.</text>
</comment>
<sequence>MAGKSVAQTVLKELDWDKLGKAVVSEEGRRELMNLRRAYDEFNNTLQTKFSLKPKPIDWEYYRARLNPGIVDMFKKSYESIMFPKYVDTVTPEYKKKFEALMVKVTEQEEICRKKIAECKANRKRLAEEKEAILTMTVDDYLAKHPELKTKFDEEIKNHNWGY</sequence>
<dbReference type="GO" id="GO:0015986">
    <property type="term" value="P:proton motive force-driven ATP synthesis"/>
    <property type="evidence" value="ECO:0007669"/>
    <property type="project" value="UniProtKB-UniRule"/>
</dbReference>
<accession>A0A8T2QER5</accession>
<evidence type="ECO:0000256" key="1">
    <source>
        <dbReference type="ARBA" id="ARBA00004273"/>
    </source>
</evidence>
<dbReference type="OMA" id="TPQYKAK"/>
<dbReference type="PIRSF" id="PIRSF005514">
    <property type="entry name" value="ATPase_F0_D_mt"/>
    <property type="match status" value="1"/>
</dbReference>
<comment type="caution">
    <text evidence="11">The sequence shown here is derived from an EMBL/GenBank/DDBJ whole genome shotgun (WGS) entry which is preliminary data.</text>
</comment>
<gene>
    <name evidence="11" type="ORF">KP509_35G012400</name>
</gene>
<keyword evidence="8 10" id="KW-0496">Mitochondrion</keyword>